<dbReference type="Proteomes" id="UP000007799">
    <property type="component" value="Unassembled WGS sequence"/>
</dbReference>
<keyword evidence="10" id="KW-0472">Membrane</keyword>
<keyword evidence="7 11" id="KW-0249">Electron transport</keyword>
<keyword evidence="6 11" id="KW-0999">Mitochondrion inner membrane</keyword>
<keyword evidence="3 11" id="KW-0813">Transport</keyword>
<dbReference type="InParanoid" id="F2UQJ0"/>
<keyword evidence="5" id="KW-0812">Transmembrane</keyword>
<dbReference type="InterPro" id="IPR036642">
    <property type="entry name" value="Cyt_bc1_su8_sf"/>
</dbReference>
<dbReference type="GO" id="GO:0045275">
    <property type="term" value="C:respiratory chain complex III"/>
    <property type="evidence" value="ECO:0007669"/>
    <property type="project" value="UniProtKB-UniRule"/>
</dbReference>
<dbReference type="SUPFAM" id="SSF81508">
    <property type="entry name" value="Ubiquinone-binding protein QP-C of cytochrome bc1 complex (Ubiquinol-cytochrome c reductase)"/>
    <property type="match status" value="1"/>
</dbReference>
<dbReference type="STRING" id="946362.F2UQJ0"/>
<keyword evidence="13" id="KW-1185">Reference proteome</keyword>
<dbReference type="OMA" id="WANNEFE"/>
<protein>
    <recommendedName>
        <fullName evidence="11">Cytochrome b-c1 complex subunit 8</fullName>
    </recommendedName>
    <alternativeName>
        <fullName evidence="11">Complex III subunit 8</fullName>
    </alternativeName>
</protein>
<evidence type="ECO:0000256" key="3">
    <source>
        <dbReference type="ARBA" id="ARBA00022448"/>
    </source>
</evidence>
<comment type="function">
    <text evidence="11">Component of the ubiquinol-cytochrome c oxidoreductase, a multisubunit transmembrane complex that is part of the mitochondrial electron transport chain which drives oxidative phosphorylation. The complex plays an important role in the uptake of multiple carbon sources present in different host niches.</text>
</comment>
<reference evidence="12" key="1">
    <citation type="submission" date="2009-08" db="EMBL/GenBank/DDBJ databases">
        <title>Annotation of Salpingoeca rosetta.</title>
        <authorList>
            <consortium name="The Broad Institute Genome Sequencing Platform"/>
            <person name="Russ C."/>
            <person name="Cuomo C."/>
            <person name="Burger G."/>
            <person name="Gray M.W."/>
            <person name="Holland P.W.H."/>
            <person name="King N."/>
            <person name="Lang F.B.F."/>
            <person name="Roger A.J."/>
            <person name="Ruiz-Trillo I."/>
            <person name="Young S.K."/>
            <person name="Zeng Q."/>
            <person name="Gargeya S."/>
            <person name="Alvarado L."/>
            <person name="Berlin A."/>
            <person name="Chapman S.B."/>
            <person name="Chen Z."/>
            <person name="Freedman E."/>
            <person name="Gellesch M."/>
            <person name="Goldberg J."/>
            <person name="Griggs A."/>
            <person name="Gujja S."/>
            <person name="Heilman E."/>
            <person name="Heiman D."/>
            <person name="Howarth C."/>
            <person name="Mehta T."/>
            <person name="Neiman D."/>
            <person name="Pearson M."/>
            <person name="Roberts A."/>
            <person name="Saif S."/>
            <person name="Shea T."/>
            <person name="Shenoy N."/>
            <person name="Sisk P."/>
            <person name="Stolte C."/>
            <person name="Sykes S."/>
            <person name="White J."/>
            <person name="Yandava C."/>
            <person name="Haas B."/>
            <person name="Nusbaum C."/>
            <person name="Birren B."/>
        </authorList>
    </citation>
    <scope>NUCLEOTIDE SEQUENCE [LARGE SCALE GENOMIC DNA]</scope>
    <source>
        <strain evidence="12">ATCC 50818</strain>
    </source>
</reference>
<dbReference type="PANTHER" id="PTHR12119">
    <property type="entry name" value="UBIQUINOL-CYTOCHROME C REDUCTASE COMPLEX UBIQUINONE-BINDING PROTEIN QP-C"/>
    <property type="match status" value="1"/>
</dbReference>
<dbReference type="Pfam" id="PF02939">
    <property type="entry name" value="UcrQ"/>
    <property type="match status" value="1"/>
</dbReference>
<dbReference type="eggNOG" id="KOG4116">
    <property type="taxonomic scope" value="Eukaryota"/>
</dbReference>
<evidence type="ECO:0000256" key="2">
    <source>
        <dbReference type="ARBA" id="ARBA00007668"/>
    </source>
</evidence>
<dbReference type="AlphaFoldDB" id="F2UQJ0"/>
<dbReference type="RefSeq" id="XP_004988516.1">
    <property type="nucleotide sequence ID" value="XM_004988459.1"/>
</dbReference>
<proteinExistence type="inferred from homology"/>
<gene>
    <name evidence="12" type="ORF">PTSG_10179</name>
</gene>
<evidence type="ECO:0000256" key="8">
    <source>
        <dbReference type="ARBA" id="ARBA00022989"/>
    </source>
</evidence>
<comment type="similarity">
    <text evidence="2 11">Belongs to the UQCRQ/QCR8 family.</text>
</comment>
<name>F2UQJ0_SALR5</name>
<dbReference type="GO" id="GO:0005743">
    <property type="term" value="C:mitochondrial inner membrane"/>
    <property type="evidence" value="ECO:0007669"/>
    <property type="project" value="UniProtKB-SubCell"/>
</dbReference>
<evidence type="ECO:0000256" key="7">
    <source>
        <dbReference type="ARBA" id="ARBA00022982"/>
    </source>
</evidence>
<keyword evidence="8" id="KW-1133">Transmembrane helix</keyword>
<dbReference type="Gene3D" id="1.20.5.210">
    <property type="entry name" value="Cytochrome b-c1 complex subunit 8"/>
    <property type="match status" value="1"/>
</dbReference>
<dbReference type="OrthoDB" id="6683853at2759"/>
<evidence type="ECO:0000256" key="1">
    <source>
        <dbReference type="ARBA" id="ARBA00004434"/>
    </source>
</evidence>
<evidence type="ECO:0000256" key="6">
    <source>
        <dbReference type="ARBA" id="ARBA00022792"/>
    </source>
</evidence>
<organism evidence="13">
    <name type="scientific">Salpingoeca rosetta (strain ATCC 50818 / BSB-021)</name>
    <dbReference type="NCBI Taxonomy" id="946362"/>
    <lineage>
        <taxon>Eukaryota</taxon>
        <taxon>Choanoflagellata</taxon>
        <taxon>Craspedida</taxon>
        <taxon>Salpingoecidae</taxon>
        <taxon>Salpingoeca</taxon>
    </lineage>
</organism>
<keyword evidence="9 11" id="KW-0496">Mitochondrion</keyword>
<dbReference type="GO" id="GO:0006122">
    <property type="term" value="P:mitochondrial electron transport, ubiquinol to cytochrome c"/>
    <property type="evidence" value="ECO:0007669"/>
    <property type="project" value="UniProtKB-UniRule"/>
</dbReference>
<sequence>MGAHGFGSLVRNAHGLVTFQLTPFRQKAVSGFLTRGVANGAKEAADALPTMLPGLLAGALIFKWGKDQFAANQRKNPEDFANDS</sequence>
<dbReference type="PANTHER" id="PTHR12119:SF2">
    <property type="entry name" value="CYTOCHROME B-C1 COMPLEX SUBUNIT 8"/>
    <property type="match status" value="1"/>
</dbReference>
<dbReference type="EMBL" id="GL832989">
    <property type="protein sequence ID" value="EGD79895.1"/>
    <property type="molecule type" value="Genomic_DNA"/>
</dbReference>
<evidence type="ECO:0000256" key="10">
    <source>
        <dbReference type="ARBA" id="ARBA00023136"/>
    </source>
</evidence>
<dbReference type="InterPro" id="IPR004205">
    <property type="entry name" value="Cyt_bc1_su8"/>
</dbReference>
<dbReference type="FunCoup" id="F2UQJ0">
    <property type="interactions" value="543"/>
</dbReference>
<evidence type="ECO:0000313" key="13">
    <source>
        <dbReference type="Proteomes" id="UP000007799"/>
    </source>
</evidence>
<accession>F2UQJ0</accession>
<dbReference type="KEGG" id="sre:PTSG_10179"/>
<evidence type="ECO:0000256" key="9">
    <source>
        <dbReference type="ARBA" id="ARBA00023128"/>
    </source>
</evidence>
<evidence type="ECO:0000256" key="11">
    <source>
        <dbReference type="RuleBase" id="RU368118"/>
    </source>
</evidence>
<dbReference type="GeneID" id="16069046"/>
<comment type="subcellular location">
    <subcellularLocation>
        <location evidence="1 11">Mitochondrion inner membrane</location>
        <topology evidence="1 11">Single-pass membrane protein</topology>
    </subcellularLocation>
</comment>
<evidence type="ECO:0000313" key="12">
    <source>
        <dbReference type="EMBL" id="EGD79895.1"/>
    </source>
</evidence>
<evidence type="ECO:0000256" key="5">
    <source>
        <dbReference type="ARBA" id="ARBA00022692"/>
    </source>
</evidence>
<keyword evidence="4 11" id="KW-0679">Respiratory chain</keyword>
<evidence type="ECO:0000256" key="4">
    <source>
        <dbReference type="ARBA" id="ARBA00022660"/>
    </source>
</evidence>